<dbReference type="InterPro" id="IPR000534">
    <property type="entry name" value="Semialdehyde_DH_NAD-bd"/>
</dbReference>
<feature type="domain" description="Semialdehyde dehydrogenase NAD-binding" evidence="3">
    <location>
        <begin position="6"/>
        <end position="125"/>
    </location>
</feature>
<dbReference type="InterPro" id="IPR036291">
    <property type="entry name" value="NAD(P)-bd_dom_sf"/>
</dbReference>
<dbReference type="InterPro" id="IPR051609">
    <property type="entry name" value="NmrA/Isoflavone_reductase-like"/>
</dbReference>
<dbReference type="SMART" id="SM00859">
    <property type="entry name" value="Semialdhyde_dh"/>
    <property type="match status" value="1"/>
</dbReference>
<dbReference type="CDD" id="cd05259">
    <property type="entry name" value="PCBER_SDR_a"/>
    <property type="match status" value="1"/>
</dbReference>
<dbReference type="InterPro" id="IPR008030">
    <property type="entry name" value="NmrA-like"/>
</dbReference>
<keyword evidence="2" id="KW-0560">Oxidoreductase</keyword>
<dbReference type="Proteomes" id="UP000717696">
    <property type="component" value="Unassembled WGS sequence"/>
</dbReference>
<evidence type="ECO:0000259" key="3">
    <source>
        <dbReference type="SMART" id="SM00859"/>
    </source>
</evidence>
<dbReference type="GO" id="GO:0016620">
    <property type="term" value="F:oxidoreductase activity, acting on the aldehyde or oxo group of donors, NAD or NADP as acceptor"/>
    <property type="evidence" value="ECO:0007669"/>
    <property type="project" value="InterPro"/>
</dbReference>
<accession>A0A9P9DQ68</accession>
<reference evidence="4" key="1">
    <citation type="journal article" date="2021" name="Nat. Commun.">
        <title>Genetic determinants of endophytism in the Arabidopsis root mycobiome.</title>
        <authorList>
            <person name="Mesny F."/>
            <person name="Miyauchi S."/>
            <person name="Thiergart T."/>
            <person name="Pickel B."/>
            <person name="Atanasova L."/>
            <person name="Karlsson M."/>
            <person name="Huettel B."/>
            <person name="Barry K.W."/>
            <person name="Haridas S."/>
            <person name="Chen C."/>
            <person name="Bauer D."/>
            <person name="Andreopoulos W."/>
            <person name="Pangilinan J."/>
            <person name="LaButti K."/>
            <person name="Riley R."/>
            <person name="Lipzen A."/>
            <person name="Clum A."/>
            <person name="Drula E."/>
            <person name="Henrissat B."/>
            <person name="Kohler A."/>
            <person name="Grigoriev I.V."/>
            <person name="Martin F.M."/>
            <person name="Hacquard S."/>
        </authorList>
    </citation>
    <scope>NUCLEOTIDE SEQUENCE</scope>
    <source>
        <strain evidence="4">MPI-CAGE-AT-0021</strain>
    </source>
</reference>
<dbReference type="InterPro" id="IPR045312">
    <property type="entry name" value="PCBER-like"/>
</dbReference>
<dbReference type="Pfam" id="PF05368">
    <property type="entry name" value="NmrA"/>
    <property type="match status" value="1"/>
</dbReference>
<dbReference type="SUPFAM" id="SSF51735">
    <property type="entry name" value="NAD(P)-binding Rossmann-fold domains"/>
    <property type="match status" value="1"/>
</dbReference>
<dbReference type="PANTHER" id="PTHR47706:SF9">
    <property type="entry name" value="NMRA-LIKE DOMAIN-CONTAINING PROTEIN-RELATED"/>
    <property type="match status" value="1"/>
</dbReference>
<evidence type="ECO:0000256" key="2">
    <source>
        <dbReference type="ARBA" id="ARBA00023002"/>
    </source>
</evidence>
<evidence type="ECO:0000313" key="4">
    <source>
        <dbReference type="EMBL" id="KAH7123263.1"/>
    </source>
</evidence>
<keyword evidence="5" id="KW-1185">Reference proteome</keyword>
<evidence type="ECO:0000256" key="1">
    <source>
        <dbReference type="ARBA" id="ARBA00022857"/>
    </source>
</evidence>
<dbReference type="EMBL" id="JAGMUU010000025">
    <property type="protein sequence ID" value="KAH7123263.1"/>
    <property type="molecule type" value="Genomic_DNA"/>
</dbReference>
<proteinExistence type="predicted"/>
<sequence>MSPYNTIAIVGASGNVGRIILDGLIASSKFEITAISRQESNATFPTGVTVRKTDFTDADLQAAFKGHDVVISALGAGGFDEQKKLVDAALSAGVKHFLPSEFSASVEDEAVLQLLPLFGQKKELIKYLQSKESTGLSWTGIAISGLFDWGLETGFLGFDLAKHTATIWDDGSKVFTLTNKQQLVDAVVSVLEHHRETRNRYIYVYSVETSQNEILASLEKATGAKWDVTTTTTDEQIEAAGKLLSVGDFTGAFILVRATLFGSTAGLRSNYAKEENLANGILGLETETVQETVDRVLRK</sequence>
<dbReference type="Gene3D" id="3.40.50.720">
    <property type="entry name" value="NAD(P)-binding Rossmann-like Domain"/>
    <property type="match status" value="1"/>
</dbReference>
<dbReference type="PANTHER" id="PTHR47706">
    <property type="entry name" value="NMRA-LIKE FAMILY PROTEIN"/>
    <property type="match status" value="1"/>
</dbReference>
<dbReference type="GO" id="GO:0051287">
    <property type="term" value="F:NAD binding"/>
    <property type="evidence" value="ECO:0007669"/>
    <property type="project" value="InterPro"/>
</dbReference>
<dbReference type="AlphaFoldDB" id="A0A9P9DQ68"/>
<name>A0A9P9DQ68_9HYPO</name>
<gene>
    <name evidence="4" type="ORF">B0J13DRAFT_511526</name>
</gene>
<dbReference type="Gene3D" id="3.90.25.10">
    <property type="entry name" value="UDP-galactose 4-epimerase, domain 1"/>
    <property type="match status" value="1"/>
</dbReference>
<evidence type="ECO:0000313" key="5">
    <source>
        <dbReference type="Proteomes" id="UP000717696"/>
    </source>
</evidence>
<comment type="caution">
    <text evidence="4">The sequence shown here is derived from an EMBL/GenBank/DDBJ whole genome shotgun (WGS) entry which is preliminary data.</text>
</comment>
<keyword evidence="1" id="KW-0521">NADP</keyword>
<protein>
    <submittedName>
        <fullName evidence="4">NmrA-like family protein</fullName>
    </submittedName>
</protein>
<dbReference type="GO" id="GO:1901607">
    <property type="term" value="P:alpha-amino acid biosynthetic process"/>
    <property type="evidence" value="ECO:0007669"/>
    <property type="project" value="UniProtKB-ARBA"/>
</dbReference>
<dbReference type="OrthoDB" id="9984533at2759"/>
<organism evidence="4 5">
    <name type="scientific">Dactylonectria estremocensis</name>
    <dbReference type="NCBI Taxonomy" id="1079267"/>
    <lineage>
        <taxon>Eukaryota</taxon>
        <taxon>Fungi</taxon>
        <taxon>Dikarya</taxon>
        <taxon>Ascomycota</taxon>
        <taxon>Pezizomycotina</taxon>
        <taxon>Sordariomycetes</taxon>
        <taxon>Hypocreomycetidae</taxon>
        <taxon>Hypocreales</taxon>
        <taxon>Nectriaceae</taxon>
        <taxon>Dactylonectria</taxon>
    </lineage>
</organism>